<dbReference type="PANTHER" id="PTHR21624">
    <property type="entry name" value="STEROL DESATURASE-RELATED PROTEIN"/>
    <property type="match status" value="1"/>
</dbReference>
<feature type="transmembrane region" description="Helical" evidence="7">
    <location>
        <begin position="375"/>
        <end position="394"/>
    </location>
</feature>
<comment type="subcellular location">
    <subcellularLocation>
        <location evidence="1">Endomembrane system</location>
        <topology evidence="1">Multi-pass membrane protein</topology>
    </subcellularLocation>
</comment>
<evidence type="ECO:0000256" key="5">
    <source>
        <dbReference type="ARBA" id="ARBA00023098"/>
    </source>
</evidence>
<keyword evidence="4" id="KW-0560">Oxidoreductase</keyword>
<name>I4B522_TURPD</name>
<dbReference type="PATRIC" id="fig|869212.3.peg.1731"/>
<dbReference type="GO" id="GO:0050479">
    <property type="term" value="F:glyceryl-ether monooxygenase activity"/>
    <property type="evidence" value="ECO:0007669"/>
    <property type="project" value="TreeGrafter"/>
</dbReference>
<evidence type="ECO:0000256" key="1">
    <source>
        <dbReference type="ARBA" id="ARBA00004127"/>
    </source>
</evidence>
<evidence type="ECO:0000256" key="2">
    <source>
        <dbReference type="ARBA" id="ARBA00022692"/>
    </source>
</evidence>
<dbReference type="PANTHER" id="PTHR21624:SF1">
    <property type="entry name" value="ALKYLGLYCEROL MONOOXYGENASE"/>
    <property type="match status" value="1"/>
</dbReference>
<keyword evidence="10" id="KW-1185">Reference proteome</keyword>
<dbReference type="GO" id="GO:0006643">
    <property type="term" value="P:membrane lipid metabolic process"/>
    <property type="evidence" value="ECO:0007669"/>
    <property type="project" value="TreeGrafter"/>
</dbReference>
<keyword evidence="5" id="KW-0443">Lipid metabolism</keyword>
<sequence>MNVYALLTPIAIFFVLLEIAACFAFKRKYINFQEAVANFGTALGNQTTNLLVAAGVYEVYGWLHANYRVAGPLEMTPVNFILLLLGVDFIFYWVHRWGHEMKIMWAAHSPHHSAEEMNFFVALRASVTQRLFSFFFFWPLTLVGFTPFDIYTMTALHLFISFLHHTEFIPKLWRPIEFIFTTPSHHRVHHGANYQYLDKNFGEFLIIWDRMFGTFAEEREKIVYGMYNHPQSFNPIKINFHYYAVIFREMLKAPGLFNKLRIWFMPLSWSPEGKKPLPPEITVQNQKRYQSVMFDGAKTYLVVHAILTAVLMLFVISPKSPLSYEMKWVGAILLWHSIINWAGILESKRWLLPSELARLVLTVAFVAQVSHRWEILTTVTAIAVLSAVWNLIYFRPFTRQVATA</sequence>
<dbReference type="InterPro" id="IPR051689">
    <property type="entry name" value="Sterol_desaturase/TMEM195"/>
</dbReference>
<feature type="transmembrane region" description="Helical" evidence="7">
    <location>
        <begin position="77"/>
        <end position="94"/>
    </location>
</feature>
<keyword evidence="3 7" id="KW-1133">Transmembrane helix</keyword>
<evidence type="ECO:0000259" key="8">
    <source>
        <dbReference type="Pfam" id="PF04116"/>
    </source>
</evidence>
<evidence type="ECO:0000256" key="6">
    <source>
        <dbReference type="ARBA" id="ARBA00023136"/>
    </source>
</evidence>
<feature type="transmembrane region" description="Helical" evidence="7">
    <location>
        <begin position="328"/>
        <end position="345"/>
    </location>
</feature>
<dbReference type="GO" id="GO:0005506">
    <property type="term" value="F:iron ion binding"/>
    <property type="evidence" value="ECO:0007669"/>
    <property type="project" value="InterPro"/>
</dbReference>
<dbReference type="OrthoDB" id="9770329at2"/>
<evidence type="ECO:0000313" key="10">
    <source>
        <dbReference type="Proteomes" id="UP000006048"/>
    </source>
</evidence>
<feature type="domain" description="Fatty acid hydroxylase" evidence="8">
    <location>
        <begin position="80"/>
        <end position="214"/>
    </location>
</feature>
<dbReference type="AlphaFoldDB" id="I4B522"/>
<feature type="transmembrane region" description="Helical" evidence="7">
    <location>
        <begin position="6"/>
        <end position="25"/>
    </location>
</feature>
<dbReference type="Proteomes" id="UP000006048">
    <property type="component" value="Chromosome"/>
</dbReference>
<feature type="transmembrane region" description="Helical" evidence="7">
    <location>
        <begin position="37"/>
        <end position="57"/>
    </location>
</feature>
<evidence type="ECO:0000256" key="3">
    <source>
        <dbReference type="ARBA" id="ARBA00022989"/>
    </source>
</evidence>
<dbReference type="GO" id="GO:0016020">
    <property type="term" value="C:membrane"/>
    <property type="evidence" value="ECO:0007669"/>
    <property type="project" value="GOC"/>
</dbReference>
<protein>
    <submittedName>
        <fullName evidence="9">Fatty acid hydroxylase</fullName>
    </submittedName>
</protein>
<accession>I4B522</accession>
<gene>
    <name evidence="9" type="ordered locus">Turpa_1732</name>
</gene>
<dbReference type="KEGG" id="tpx:Turpa_1732"/>
<evidence type="ECO:0000256" key="7">
    <source>
        <dbReference type="SAM" id="Phobius"/>
    </source>
</evidence>
<dbReference type="Pfam" id="PF04116">
    <property type="entry name" value="FA_hydroxylase"/>
    <property type="match status" value="1"/>
</dbReference>
<dbReference type="GO" id="GO:0012505">
    <property type="term" value="C:endomembrane system"/>
    <property type="evidence" value="ECO:0007669"/>
    <property type="project" value="UniProtKB-SubCell"/>
</dbReference>
<dbReference type="EMBL" id="CP002959">
    <property type="protein sequence ID" value="AFM12379.1"/>
    <property type="molecule type" value="Genomic_DNA"/>
</dbReference>
<evidence type="ECO:0000256" key="4">
    <source>
        <dbReference type="ARBA" id="ARBA00023002"/>
    </source>
</evidence>
<proteinExistence type="predicted"/>
<evidence type="ECO:0000313" key="9">
    <source>
        <dbReference type="EMBL" id="AFM12379.1"/>
    </source>
</evidence>
<organism evidence="9 10">
    <name type="scientific">Turneriella parva (strain ATCC BAA-1111 / DSM 21527 / NCTC 11395 / H)</name>
    <name type="common">Leptospira parva</name>
    <dbReference type="NCBI Taxonomy" id="869212"/>
    <lineage>
        <taxon>Bacteria</taxon>
        <taxon>Pseudomonadati</taxon>
        <taxon>Spirochaetota</taxon>
        <taxon>Spirochaetia</taxon>
        <taxon>Leptospirales</taxon>
        <taxon>Leptospiraceae</taxon>
        <taxon>Turneriella</taxon>
    </lineage>
</organism>
<dbReference type="InterPro" id="IPR006694">
    <property type="entry name" value="Fatty_acid_hydroxylase"/>
</dbReference>
<keyword evidence="6 7" id="KW-0472">Membrane</keyword>
<keyword evidence="2 7" id="KW-0812">Transmembrane</keyword>
<dbReference type="GO" id="GO:0008610">
    <property type="term" value="P:lipid biosynthetic process"/>
    <property type="evidence" value="ECO:0007669"/>
    <property type="project" value="InterPro"/>
</dbReference>
<dbReference type="RefSeq" id="WP_014802888.1">
    <property type="nucleotide sequence ID" value="NC_018020.1"/>
</dbReference>
<dbReference type="STRING" id="869212.Turpa_1732"/>
<feature type="transmembrane region" description="Helical" evidence="7">
    <location>
        <begin position="297"/>
        <end position="316"/>
    </location>
</feature>
<reference evidence="9 10" key="1">
    <citation type="submission" date="2012-06" db="EMBL/GenBank/DDBJ databases">
        <title>The complete chromosome of genome of Turneriella parva DSM 21527.</title>
        <authorList>
            <consortium name="US DOE Joint Genome Institute (JGI-PGF)"/>
            <person name="Lucas S."/>
            <person name="Han J."/>
            <person name="Lapidus A."/>
            <person name="Bruce D."/>
            <person name="Goodwin L."/>
            <person name="Pitluck S."/>
            <person name="Peters L."/>
            <person name="Kyrpides N."/>
            <person name="Mavromatis K."/>
            <person name="Ivanova N."/>
            <person name="Mikhailova N."/>
            <person name="Chertkov O."/>
            <person name="Detter J.C."/>
            <person name="Tapia R."/>
            <person name="Han C."/>
            <person name="Land M."/>
            <person name="Hauser L."/>
            <person name="Markowitz V."/>
            <person name="Cheng J.-F."/>
            <person name="Hugenholtz P."/>
            <person name="Woyke T."/>
            <person name="Wu D."/>
            <person name="Gronow S."/>
            <person name="Wellnitz S."/>
            <person name="Brambilla E."/>
            <person name="Klenk H.-P."/>
            <person name="Eisen J.A."/>
        </authorList>
    </citation>
    <scope>NUCLEOTIDE SEQUENCE [LARGE SCALE GENOMIC DNA]</scope>
    <source>
        <strain evidence="10">ATCC BAA-1111 / DSM 21527 / NCTC 11395 / H</strain>
    </source>
</reference>
<dbReference type="HOGENOM" id="CLU_033631_2_0_12"/>